<dbReference type="InterPro" id="IPR005151">
    <property type="entry name" value="Tail-specific_protease"/>
</dbReference>
<dbReference type="InterPro" id="IPR029045">
    <property type="entry name" value="ClpP/crotonase-like_dom_sf"/>
</dbReference>
<dbReference type="GO" id="GO:0008236">
    <property type="term" value="F:serine-type peptidase activity"/>
    <property type="evidence" value="ECO:0007669"/>
    <property type="project" value="InterPro"/>
</dbReference>
<dbReference type="PROSITE" id="PS51257">
    <property type="entry name" value="PROKAR_LIPOPROTEIN"/>
    <property type="match status" value="1"/>
</dbReference>
<feature type="domain" description="Tail specific protease" evidence="1">
    <location>
        <begin position="276"/>
        <end position="459"/>
    </location>
</feature>
<comment type="caution">
    <text evidence="2">The sequence shown here is derived from an EMBL/GenBank/DDBJ whole genome shotgun (WGS) entry which is preliminary data.</text>
</comment>
<organism evidence="2 3">
    <name type="scientific">Aliikangiella coralliicola</name>
    <dbReference type="NCBI Taxonomy" id="2592383"/>
    <lineage>
        <taxon>Bacteria</taxon>
        <taxon>Pseudomonadati</taxon>
        <taxon>Pseudomonadota</taxon>
        <taxon>Gammaproteobacteria</taxon>
        <taxon>Oceanospirillales</taxon>
        <taxon>Pleioneaceae</taxon>
        <taxon>Aliikangiella</taxon>
    </lineage>
</organism>
<dbReference type="Pfam" id="PF03572">
    <property type="entry name" value="Peptidase_S41"/>
    <property type="match status" value="1"/>
</dbReference>
<dbReference type="OrthoDB" id="6397760at2"/>
<name>A0A545UEE2_9GAMM</name>
<dbReference type="RefSeq" id="WP_142893503.1">
    <property type="nucleotide sequence ID" value="NZ_ML660163.1"/>
</dbReference>
<gene>
    <name evidence="2" type="ORF">FLL46_10710</name>
</gene>
<dbReference type="Proteomes" id="UP000315439">
    <property type="component" value="Unassembled WGS sequence"/>
</dbReference>
<evidence type="ECO:0000313" key="2">
    <source>
        <dbReference type="EMBL" id="TQV87842.1"/>
    </source>
</evidence>
<sequence length="508" mass="58428">MKHLLRLLFCYSLILLVSGCASLLRDSTSKEDSGKVIVTDLDDTPVLEASTQISPELLKEELDLIREHILTIHPQPFARWSKAEFETHIRQLKKQLNYPLSRGEFFLRVAPLLANMHDVHSYVNLPKDQFGDFRRRGEKLFPLAVILHQKKIFVASDLSAEPMVPNGAEIISINQAPVSYLLDKMRSLTVNETPTGQNRRIQMDFTWLLSAMGYARDTYRVQYLWQDQPFELELAGLKLPKSLSNGESPVSFYGYSKLTPNTSLFWLNDFNENPEVFEAYLDEKFTQMHEQGIKNLILDLRYNSGGLSENLKALLSRLTHKPIHWAERGVIKISESLKKNHLTKTRQRREDKYSWGLQWLPFEWTDSLQHSIWWSEPGEVINLELNAIEPNSSKNLSGVWVLTNGYCYSACSFFVASVNHHQLGKTLGEKPGSLAKFQFAYPVNIELPHSGLTLTLPTMRLDFTKTNLPDLIMPQEQIRRTQEDIASRRDPVLNRALRDAESVNKQKF</sequence>
<reference evidence="2 3" key="1">
    <citation type="submission" date="2019-07" db="EMBL/GenBank/DDBJ databases">
        <title>Draft genome for Aliikangiella sp. M105.</title>
        <authorList>
            <person name="Wang G."/>
        </authorList>
    </citation>
    <scope>NUCLEOTIDE SEQUENCE [LARGE SCALE GENOMIC DNA]</scope>
    <source>
        <strain evidence="2 3">M105</strain>
    </source>
</reference>
<dbReference type="PANTHER" id="PTHR32060">
    <property type="entry name" value="TAIL-SPECIFIC PROTEASE"/>
    <property type="match status" value="1"/>
</dbReference>
<dbReference type="GO" id="GO:0004175">
    <property type="term" value="F:endopeptidase activity"/>
    <property type="evidence" value="ECO:0007669"/>
    <property type="project" value="TreeGrafter"/>
</dbReference>
<dbReference type="GO" id="GO:0006508">
    <property type="term" value="P:proteolysis"/>
    <property type="evidence" value="ECO:0007669"/>
    <property type="project" value="InterPro"/>
</dbReference>
<accession>A0A545UEE2</accession>
<dbReference type="EMBL" id="VIKS01000006">
    <property type="protein sequence ID" value="TQV87842.1"/>
    <property type="molecule type" value="Genomic_DNA"/>
</dbReference>
<dbReference type="AlphaFoldDB" id="A0A545UEE2"/>
<dbReference type="Gene3D" id="3.90.226.10">
    <property type="entry name" value="2-enoyl-CoA Hydratase, Chain A, domain 1"/>
    <property type="match status" value="1"/>
</dbReference>
<proteinExistence type="predicted"/>
<evidence type="ECO:0000313" key="3">
    <source>
        <dbReference type="Proteomes" id="UP000315439"/>
    </source>
</evidence>
<dbReference type="SUPFAM" id="SSF52096">
    <property type="entry name" value="ClpP/crotonase"/>
    <property type="match status" value="1"/>
</dbReference>
<evidence type="ECO:0000259" key="1">
    <source>
        <dbReference type="Pfam" id="PF03572"/>
    </source>
</evidence>
<keyword evidence="3" id="KW-1185">Reference proteome</keyword>
<protein>
    <recommendedName>
        <fullName evidence="1">Tail specific protease domain-containing protein</fullName>
    </recommendedName>
</protein>
<dbReference type="PANTHER" id="PTHR32060:SF22">
    <property type="entry name" value="CARBOXYL-TERMINAL-PROCESSING PEPTIDASE 3, CHLOROPLASTIC"/>
    <property type="match status" value="1"/>
</dbReference>